<dbReference type="AlphaFoldDB" id="W6JV16"/>
<dbReference type="OrthoDB" id="9773047at2"/>
<dbReference type="PANTHER" id="PTHR43283:SF7">
    <property type="entry name" value="BETA-LACTAMASE-RELATED DOMAIN-CONTAINING PROTEIN"/>
    <property type="match status" value="1"/>
</dbReference>
<sequence>MSRRGRTIRRIVLGVLVLAVVAVIGGYWYERPLLLTGTGYAAHNACAVRQIAGRDDPTADLPPNPLVPYLRDSTDGARTTGSLWGRLAIQKAWYTKGYGCTLADEAPDLGTATAVGVKDNPFSGAPTPTPRKAVTQALANAFGDDLPQDQRAALGTRAVVVAQHGKIVGERYADGFGPSTPQLGWSMSKSVANLLVGRLVLDEVLTVDDAKLRKDWKGDKAKITIDQLMRMSSGLSWDETYALATPVTTMLYREEDMGAYAAGLDMAHKPGTYQQYSSGSTNIICSVLHERTEVGADLPRQELFAKLGLSSAVWEPDASGTPVCSSYLWATPRDWLTIGQFALQGGQWADQQLLPEDWMAQSTEVVKVDKTEEPGYAASWWTNKDAAGKRISEILPREAYWAQGHDGQRLYVVPSADLVVVRLGFSPQVEPADLRADALVADLVAALPVTK</sequence>
<proteinExistence type="predicted"/>
<dbReference type="Proteomes" id="UP000035763">
    <property type="component" value="Unassembled WGS sequence"/>
</dbReference>
<gene>
    <name evidence="3" type="ORF">BN11_1640004</name>
</gene>
<evidence type="ECO:0000313" key="4">
    <source>
        <dbReference type="Proteomes" id="UP000035763"/>
    </source>
</evidence>
<keyword evidence="1" id="KW-1133">Transmembrane helix</keyword>
<dbReference type="InterPro" id="IPR050789">
    <property type="entry name" value="Diverse_Enzym_Activities"/>
</dbReference>
<protein>
    <submittedName>
        <fullName evidence="3">Putative hydrolase transmembrane protein</fullName>
    </submittedName>
</protein>
<keyword evidence="1 3" id="KW-0812">Transmembrane</keyword>
<name>W6JV16_9MICO</name>
<feature type="domain" description="Beta-lactamase-related" evidence="2">
    <location>
        <begin position="157"/>
        <end position="439"/>
    </location>
</feature>
<evidence type="ECO:0000259" key="2">
    <source>
        <dbReference type="Pfam" id="PF00144"/>
    </source>
</evidence>
<dbReference type="STRING" id="1193182.BN11_1640004"/>
<feature type="transmembrane region" description="Helical" evidence="1">
    <location>
        <begin position="12"/>
        <end position="29"/>
    </location>
</feature>
<dbReference type="InterPro" id="IPR012338">
    <property type="entry name" value="Beta-lactam/transpept-like"/>
</dbReference>
<dbReference type="Gene3D" id="3.40.710.10">
    <property type="entry name" value="DD-peptidase/beta-lactamase superfamily"/>
    <property type="match status" value="1"/>
</dbReference>
<dbReference type="Pfam" id="PF00144">
    <property type="entry name" value="Beta-lactamase"/>
    <property type="match status" value="1"/>
</dbReference>
<accession>W6JV16</accession>
<dbReference type="SUPFAM" id="SSF56601">
    <property type="entry name" value="beta-lactamase/transpeptidase-like"/>
    <property type="match status" value="1"/>
</dbReference>
<dbReference type="RefSeq" id="WP_048697736.1">
    <property type="nucleotide sequence ID" value="NZ_HG764815.1"/>
</dbReference>
<comment type="caution">
    <text evidence="3">The sequence shown here is derived from an EMBL/GenBank/DDBJ whole genome shotgun (WGS) entry which is preliminary data.</text>
</comment>
<keyword evidence="1" id="KW-0472">Membrane</keyword>
<evidence type="ECO:0000313" key="3">
    <source>
        <dbReference type="EMBL" id="CCH72416.1"/>
    </source>
</evidence>
<keyword evidence="3" id="KW-0378">Hydrolase</keyword>
<dbReference type="GO" id="GO:0016787">
    <property type="term" value="F:hydrolase activity"/>
    <property type="evidence" value="ECO:0007669"/>
    <property type="project" value="UniProtKB-KW"/>
</dbReference>
<dbReference type="EMBL" id="CAJA01000073">
    <property type="protein sequence ID" value="CCH72416.1"/>
    <property type="molecule type" value="Genomic_DNA"/>
</dbReference>
<dbReference type="PANTHER" id="PTHR43283">
    <property type="entry name" value="BETA-LACTAMASE-RELATED"/>
    <property type="match status" value="1"/>
</dbReference>
<evidence type="ECO:0000256" key="1">
    <source>
        <dbReference type="SAM" id="Phobius"/>
    </source>
</evidence>
<keyword evidence="4" id="KW-1185">Reference proteome</keyword>
<reference evidence="3 4" key="1">
    <citation type="journal article" date="2013" name="ISME J.">
        <title>A metabolic model for members of the genus Tetrasphaera involved in enhanced biological phosphorus removal.</title>
        <authorList>
            <person name="Kristiansen R."/>
            <person name="Nguyen H.T.T."/>
            <person name="Saunders A.M."/>
            <person name="Nielsen J.L."/>
            <person name="Wimmer R."/>
            <person name="Le V.Q."/>
            <person name="McIlroy S.J."/>
            <person name="Petrovski S."/>
            <person name="Seviour R.J."/>
            <person name="Calteau A."/>
            <person name="Nielsen K.L."/>
            <person name="Nielsen P.H."/>
        </authorList>
    </citation>
    <scope>NUCLEOTIDE SEQUENCE [LARGE SCALE GENOMIC DNA]</scope>
    <source>
        <strain evidence="3 4">Ben110</strain>
    </source>
</reference>
<dbReference type="InterPro" id="IPR001466">
    <property type="entry name" value="Beta-lactam-related"/>
</dbReference>
<organism evidence="3 4">
    <name type="scientific">Nostocoides australiense Ben110</name>
    <dbReference type="NCBI Taxonomy" id="1193182"/>
    <lineage>
        <taxon>Bacteria</taxon>
        <taxon>Bacillati</taxon>
        <taxon>Actinomycetota</taxon>
        <taxon>Actinomycetes</taxon>
        <taxon>Micrococcales</taxon>
        <taxon>Intrasporangiaceae</taxon>
        <taxon>Nostocoides</taxon>
    </lineage>
</organism>